<comment type="caution">
    <text evidence="2">The sequence shown here is derived from an EMBL/GenBank/DDBJ whole genome shotgun (WGS) entry which is preliminary data.</text>
</comment>
<evidence type="ECO:0000313" key="3">
    <source>
        <dbReference type="Proteomes" id="UP001141806"/>
    </source>
</evidence>
<dbReference type="Pfam" id="PF00583">
    <property type="entry name" value="Acetyltransf_1"/>
    <property type="match status" value="1"/>
</dbReference>
<reference evidence="2" key="1">
    <citation type="journal article" date="2023" name="Plant J.">
        <title>The genome of the king protea, Protea cynaroides.</title>
        <authorList>
            <person name="Chang J."/>
            <person name="Duong T.A."/>
            <person name="Schoeman C."/>
            <person name="Ma X."/>
            <person name="Roodt D."/>
            <person name="Barker N."/>
            <person name="Li Z."/>
            <person name="Van de Peer Y."/>
            <person name="Mizrachi E."/>
        </authorList>
    </citation>
    <scope>NUCLEOTIDE SEQUENCE</scope>
    <source>
        <tissue evidence="2">Young leaves</tissue>
    </source>
</reference>
<dbReference type="GO" id="GO:0031415">
    <property type="term" value="C:NatA complex"/>
    <property type="evidence" value="ECO:0007669"/>
    <property type="project" value="TreeGrafter"/>
</dbReference>
<dbReference type="PANTHER" id="PTHR42919:SF20">
    <property type="entry name" value="GCN5-RELATED N-ACETYLTRANSFERASE 10, CHLOROPLASTIC"/>
    <property type="match status" value="1"/>
</dbReference>
<evidence type="ECO:0000313" key="2">
    <source>
        <dbReference type="EMBL" id="KAJ4966838.1"/>
    </source>
</evidence>
<gene>
    <name evidence="2" type="ORF">NE237_018687</name>
</gene>
<dbReference type="PANTHER" id="PTHR42919">
    <property type="entry name" value="N-ALPHA-ACETYLTRANSFERASE"/>
    <property type="match status" value="1"/>
</dbReference>
<dbReference type="InterPro" id="IPR016181">
    <property type="entry name" value="Acyl_CoA_acyltransferase"/>
</dbReference>
<accession>A0A9Q0QP89</accession>
<dbReference type="PROSITE" id="PS51186">
    <property type="entry name" value="GNAT"/>
    <property type="match status" value="1"/>
</dbReference>
<dbReference type="Gene3D" id="3.40.630.30">
    <property type="match status" value="1"/>
</dbReference>
<proteinExistence type="predicted"/>
<protein>
    <recommendedName>
        <fullName evidence="1">N-acetyltransferase domain-containing protein</fullName>
    </recommendedName>
</protein>
<evidence type="ECO:0000259" key="1">
    <source>
        <dbReference type="PROSITE" id="PS51186"/>
    </source>
</evidence>
<keyword evidence="3" id="KW-1185">Reference proteome</keyword>
<dbReference type="CDD" id="cd04301">
    <property type="entry name" value="NAT_SF"/>
    <property type="match status" value="1"/>
</dbReference>
<dbReference type="EMBL" id="JAMYWD010000007">
    <property type="protein sequence ID" value="KAJ4966838.1"/>
    <property type="molecule type" value="Genomic_DNA"/>
</dbReference>
<name>A0A9Q0QP89_9MAGN</name>
<dbReference type="SUPFAM" id="SSF55729">
    <property type="entry name" value="Acyl-CoA N-acyltransferases (Nat)"/>
    <property type="match status" value="1"/>
</dbReference>
<dbReference type="GO" id="GO:0007064">
    <property type="term" value="P:mitotic sister chromatid cohesion"/>
    <property type="evidence" value="ECO:0007669"/>
    <property type="project" value="TreeGrafter"/>
</dbReference>
<dbReference type="InterPro" id="IPR000182">
    <property type="entry name" value="GNAT_dom"/>
</dbReference>
<dbReference type="Proteomes" id="UP001141806">
    <property type="component" value="Unassembled WGS sequence"/>
</dbReference>
<dbReference type="AlphaFoldDB" id="A0A9Q0QP89"/>
<dbReference type="OrthoDB" id="1912023at2759"/>
<feature type="domain" description="N-acetyltransferase" evidence="1">
    <location>
        <begin position="153"/>
        <end position="292"/>
    </location>
</feature>
<sequence length="297" mass="33502">MAHLTVSTYNSFLLKGSCNSTYSKGSRCNKVEVQNLGGSSRDVTFCGRSTVKGTVKGRKSREKQWGAVVPCCCSSTSVGLEGEGKDRKFLVSKEQFGYLVREFGWKVRRLIEKEDEMRRVAQLQAEAFYVPVVLFNDLFFEFFKAEVLSGLVYKLRNSPPDRYACLVAKPADALNTKPESPQGLVGVVDITVLRDEAVLRHLEGSEEYLYISGIAVSKDFRRQKVATVLLKACDMLSLLWGFEYLALRAYEDDFAACKLYSNAGYRVVSGDSPLITSWIGRKRRILMIKRSTLRDWC</sequence>
<dbReference type="GO" id="GO:0008080">
    <property type="term" value="F:N-acetyltransferase activity"/>
    <property type="evidence" value="ECO:0007669"/>
    <property type="project" value="TreeGrafter"/>
</dbReference>
<dbReference type="InterPro" id="IPR051556">
    <property type="entry name" value="N-term/lysine_N-AcTrnsfr"/>
</dbReference>
<organism evidence="2 3">
    <name type="scientific">Protea cynaroides</name>
    <dbReference type="NCBI Taxonomy" id="273540"/>
    <lineage>
        <taxon>Eukaryota</taxon>
        <taxon>Viridiplantae</taxon>
        <taxon>Streptophyta</taxon>
        <taxon>Embryophyta</taxon>
        <taxon>Tracheophyta</taxon>
        <taxon>Spermatophyta</taxon>
        <taxon>Magnoliopsida</taxon>
        <taxon>Proteales</taxon>
        <taxon>Proteaceae</taxon>
        <taxon>Protea</taxon>
    </lineage>
</organism>